<evidence type="ECO:0000259" key="2">
    <source>
        <dbReference type="Pfam" id="PF23572"/>
    </source>
</evidence>
<dbReference type="PANTHER" id="PTHR31901:SF9">
    <property type="entry name" value="GH3 DOMAIN-CONTAINING PROTEIN"/>
    <property type="match status" value="1"/>
</dbReference>
<dbReference type="InterPro" id="IPR055378">
    <property type="entry name" value="GH3_C"/>
</dbReference>
<feature type="domain" description="GH3 middle" evidence="1">
    <location>
        <begin position="382"/>
        <end position="454"/>
    </location>
</feature>
<dbReference type="InterPro" id="IPR004993">
    <property type="entry name" value="GH3"/>
</dbReference>
<dbReference type="PANTHER" id="PTHR31901">
    <property type="entry name" value="GH3 DOMAIN-CONTAINING PROTEIN"/>
    <property type="match status" value="1"/>
</dbReference>
<evidence type="ECO:0000259" key="1">
    <source>
        <dbReference type="Pfam" id="PF23571"/>
    </source>
</evidence>
<feature type="domain" description="GH3 C-terminal" evidence="2">
    <location>
        <begin position="510"/>
        <end position="601"/>
    </location>
</feature>
<dbReference type="EMBL" id="CALNXI010004058">
    <property type="protein sequence ID" value="CAH3194985.1"/>
    <property type="molecule type" value="Genomic_DNA"/>
</dbReference>
<gene>
    <name evidence="3" type="ORF">PEVE_00029154</name>
</gene>
<evidence type="ECO:0000313" key="4">
    <source>
        <dbReference type="Proteomes" id="UP001159427"/>
    </source>
</evidence>
<dbReference type="Pfam" id="PF23572">
    <property type="entry name" value="GH3_C"/>
    <property type="match status" value="1"/>
</dbReference>
<proteinExistence type="predicted"/>
<sequence length="612" mass="69671">MSRLYLATAVGLVGVSALGITLDIRRKRRSELHSFGSMLRQYFEYFFLSFFGARMRRKLENDSANFAEVQEETLLKILKGNASTEYGVRYKFGDIEGKKQYVAMHPLTRHIHYKEFIDQVLRGKKNILTAKDPYQIGVTSGTSGKSSLLPTTNDISKTFLVNGVFVAISTMFEAFPKTYELQKSLKFFYSPRWQYTESGLPIGPTSSSPSNSQRILHLYSTPKPGFDILTEPEALYIHLLFALKDRNLGILEANFAQIVYSGLSALEAQWKLLVEDIELGKVNPNLEIEDGVRRKLNNLLKPDGKRAEELKQEFSKGFYGIVNRIWPHINLVLACSTGSSELYASKLKEKYLGDIPIYSPFYGATEGLIGVNLWPEEENPVYMLVPRAMFFEFIPVEESSEEQPTTLFAEQTEVGKIYELVVTTLSGLYRYRIGDVVKIARFHNNCPVVEYQYRQGQILNVRAEKTSERVFYDALKSVLNHDGQRFRLVDYTCAESIMLDDESRALKTADVKGTAPFYVVFLELSCGKLEGEEIKTLENKLDHALCEFSPVYESFRQKGSICHLQLFTVNKGTFVGLRKYLLRNNPAAANQIKIPRVIKTKQALDVLLNNIY</sequence>
<dbReference type="Pfam" id="PF03321">
    <property type="entry name" value="GH3"/>
    <property type="match status" value="1"/>
</dbReference>
<protein>
    <recommendedName>
        <fullName evidence="5">GH3 domain-containing protein</fullName>
    </recommendedName>
</protein>
<name>A0ABN8STY6_9CNID</name>
<evidence type="ECO:0000313" key="3">
    <source>
        <dbReference type="EMBL" id="CAH3194985.1"/>
    </source>
</evidence>
<organism evidence="3 4">
    <name type="scientific">Porites evermanni</name>
    <dbReference type="NCBI Taxonomy" id="104178"/>
    <lineage>
        <taxon>Eukaryota</taxon>
        <taxon>Metazoa</taxon>
        <taxon>Cnidaria</taxon>
        <taxon>Anthozoa</taxon>
        <taxon>Hexacorallia</taxon>
        <taxon>Scleractinia</taxon>
        <taxon>Fungiina</taxon>
        <taxon>Poritidae</taxon>
        <taxon>Porites</taxon>
    </lineage>
</organism>
<dbReference type="InterPro" id="IPR055377">
    <property type="entry name" value="GH3_M"/>
</dbReference>
<comment type="caution">
    <text evidence="3">The sequence shown here is derived from an EMBL/GenBank/DDBJ whole genome shotgun (WGS) entry which is preliminary data.</text>
</comment>
<reference evidence="3 4" key="1">
    <citation type="submission" date="2022-05" db="EMBL/GenBank/DDBJ databases">
        <authorList>
            <consortium name="Genoscope - CEA"/>
            <person name="William W."/>
        </authorList>
    </citation>
    <scope>NUCLEOTIDE SEQUENCE [LARGE SCALE GENOMIC DNA]</scope>
</reference>
<accession>A0ABN8STY6</accession>
<dbReference type="Pfam" id="PF23571">
    <property type="entry name" value="GH3_M"/>
    <property type="match status" value="1"/>
</dbReference>
<keyword evidence="4" id="KW-1185">Reference proteome</keyword>
<evidence type="ECO:0008006" key="5">
    <source>
        <dbReference type="Google" id="ProtNLM"/>
    </source>
</evidence>
<dbReference type="Proteomes" id="UP001159427">
    <property type="component" value="Unassembled WGS sequence"/>
</dbReference>